<keyword evidence="1" id="KW-0547">Nucleotide-binding</keyword>
<evidence type="ECO:0000313" key="4">
    <source>
        <dbReference type="EMBL" id="WKN34984.1"/>
    </source>
</evidence>
<keyword evidence="2" id="KW-0067">ATP-binding</keyword>
<dbReference type="AlphaFoldDB" id="A0AA49GJS0"/>
<feature type="domain" description="AMP-dependent synthetase/ligase" evidence="3">
    <location>
        <begin position="75"/>
        <end position="453"/>
    </location>
</feature>
<dbReference type="EMBL" id="CP120682">
    <property type="protein sequence ID" value="WKN34984.1"/>
    <property type="molecule type" value="Genomic_DNA"/>
</dbReference>
<dbReference type="InterPro" id="IPR000873">
    <property type="entry name" value="AMP-dep_synth/lig_dom"/>
</dbReference>
<dbReference type="GO" id="GO:0005524">
    <property type="term" value="F:ATP binding"/>
    <property type="evidence" value="ECO:0007669"/>
    <property type="project" value="UniProtKB-KW"/>
</dbReference>
<dbReference type="GO" id="GO:0004467">
    <property type="term" value="F:long-chain fatty acid-CoA ligase activity"/>
    <property type="evidence" value="ECO:0007669"/>
    <property type="project" value="TreeGrafter"/>
</dbReference>
<dbReference type="PANTHER" id="PTHR43272:SF33">
    <property type="entry name" value="AMP-BINDING DOMAIN-CONTAINING PROTEIN-RELATED"/>
    <property type="match status" value="1"/>
</dbReference>
<dbReference type="GO" id="GO:0016020">
    <property type="term" value="C:membrane"/>
    <property type="evidence" value="ECO:0007669"/>
    <property type="project" value="TreeGrafter"/>
</dbReference>
<evidence type="ECO:0000256" key="1">
    <source>
        <dbReference type="ARBA" id="ARBA00022741"/>
    </source>
</evidence>
<dbReference type="InterPro" id="IPR042099">
    <property type="entry name" value="ANL_N_sf"/>
</dbReference>
<dbReference type="Gene3D" id="3.40.50.12780">
    <property type="entry name" value="N-terminal domain of ligase-like"/>
    <property type="match status" value="1"/>
</dbReference>
<protein>
    <submittedName>
        <fullName evidence="4">AMP-binding protein</fullName>
    </submittedName>
</protein>
<name>A0AA49GJS0_9BACT</name>
<organism evidence="4">
    <name type="scientific">Roseihalotalea indica</name>
    <dbReference type="NCBI Taxonomy" id="2867963"/>
    <lineage>
        <taxon>Bacteria</taxon>
        <taxon>Pseudomonadati</taxon>
        <taxon>Bacteroidota</taxon>
        <taxon>Cytophagia</taxon>
        <taxon>Cytophagales</taxon>
        <taxon>Catalimonadaceae</taxon>
        <taxon>Roseihalotalea</taxon>
    </lineage>
</organism>
<reference evidence="4" key="2">
    <citation type="journal article" date="2024" name="Antonie Van Leeuwenhoek">
        <title>Roseihalotalea indica gen. nov., sp. nov., a halophilic Bacteroidetes from mesopelagic Southwest Indian Ocean with higher carbohydrate metabolic potential.</title>
        <authorList>
            <person name="Chen B."/>
            <person name="Zhang M."/>
            <person name="Lin D."/>
            <person name="Ye J."/>
            <person name="Tang K."/>
        </authorList>
    </citation>
    <scope>NUCLEOTIDE SEQUENCE</scope>
    <source>
        <strain evidence="4">TK19036</strain>
    </source>
</reference>
<accession>A0AA49GJS0</accession>
<proteinExistence type="predicted"/>
<evidence type="ECO:0000259" key="3">
    <source>
        <dbReference type="Pfam" id="PF00501"/>
    </source>
</evidence>
<evidence type="ECO:0000256" key="2">
    <source>
        <dbReference type="ARBA" id="ARBA00022840"/>
    </source>
</evidence>
<dbReference type="PANTHER" id="PTHR43272">
    <property type="entry name" value="LONG-CHAIN-FATTY-ACID--COA LIGASE"/>
    <property type="match status" value="1"/>
</dbReference>
<gene>
    <name evidence="4" type="ORF">K4G66_21645</name>
</gene>
<reference evidence="4" key="1">
    <citation type="journal article" date="2023" name="Comput. Struct. Biotechnol. J.">
        <title>Discovery of a novel marine Bacteroidetes with a rich repertoire of carbohydrate-active enzymes.</title>
        <authorList>
            <person name="Chen B."/>
            <person name="Liu G."/>
            <person name="Chen Q."/>
            <person name="Wang H."/>
            <person name="Liu L."/>
            <person name="Tang K."/>
        </authorList>
    </citation>
    <scope>NUCLEOTIDE SEQUENCE</scope>
    <source>
        <strain evidence="4">TK19036</strain>
    </source>
</reference>
<sequence>MISLTSPFKSTLRSKKIAISSVADVITERLPLYQGRTVIRVDNGTSYDNIASDEYLGNIYLMISYFYDAQPADTQAVIATFVKNRPEWDMTAFASLYTGNVLFPLDTKMNDDELHRLLTINPPDFLLISQPQVKRMRALLKELNLHPTLLICDLYQVFEDQEGESITDLEPKEVRLSQITTLYEGRLEEDPSPRLDDEDTVLCNYATSGTTSLPKVVELTHKNIIFQVNEAMDILNIRLNEDFLNLGPYTHIATLLEFLVAKSKSFTVSYFTREADEDDVLEDEIKKLKKQGVRIRCLMAVPKFWIYIMKEVLEEMKNKPILHNLYRHLIGIEKSNNFYDIGALDKAKLISVRTFLKNKLGGNFAYGISSSTKLDPAIIEIFSKLGITIIDIYGATEACGVIAKNSLNESKRGSCGRLIPGLEAKLENMEELPGISYPVGELYIKGDALAKGYKGADRLLIEEDQFYNTGDVAYMDEENWVYIIGRKKELIPWHDGSYVDLMRMSNQLVRSVWIKDAMAIRLNETDPYLSVFVFPDYKRIRKDANYKERIKNGLTEQEVLRTMFEEAIAYAQSLIGEHPELSTEKIYILEKKLERTPTHKIKFISELKRLNLESYV</sequence>
<dbReference type="Pfam" id="PF00501">
    <property type="entry name" value="AMP-binding"/>
    <property type="match status" value="1"/>
</dbReference>
<dbReference type="SUPFAM" id="SSF56801">
    <property type="entry name" value="Acetyl-CoA synthetase-like"/>
    <property type="match status" value="1"/>
</dbReference>